<name>A0A4R6SRI7_9SPHI</name>
<dbReference type="PROSITE" id="PS51257">
    <property type="entry name" value="PROKAR_LIPOPROTEIN"/>
    <property type="match status" value="1"/>
</dbReference>
<gene>
    <name evidence="1" type="ORF">ATK78_4385</name>
</gene>
<evidence type="ECO:0000313" key="1">
    <source>
        <dbReference type="EMBL" id="TDQ06315.1"/>
    </source>
</evidence>
<dbReference type="InterPro" id="IPR032299">
    <property type="entry name" value="DUF4843"/>
</dbReference>
<dbReference type="Proteomes" id="UP000295620">
    <property type="component" value="Unassembled WGS sequence"/>
</dbReference>
<proteinExistence type="predicted"/>
<dbReference type="EMBL" id="SNYC01000009">
    <property type="protein sequence ID" value="TDQ06315.1"/>
    <property type="molecule type" value="Genomic_DNA"/>
</dbReference>
<reference evidence="1 2" key="1">
    <citation type="submission" date="2019-03" db="EMBL/GenBank/DDBJ databases">
        <title>Genomic Encyclopedia of Archaeal and Bacterial Type Strains, Phase II (KMG-II): from individual species to whole genera.</title>
        <authorList>
            <person name="Goeker M."/>
        </authorList>
    </citation>
    <scope>NUCLEOTIDE SEQUENCE [LARGE SCALE GENOMIC DNA]</scope>
    <source>
        <strain evidence="1 2">DSM 19035</strain>
    </source>
</reference>
<dbReference type="Pfam" id="PF16132">
    <property type="entry name" value="DUF4843"/>
    <property type="match status" value="1"/>
</dbReference>
<keyword evidence="2" id="KW-1185">Reference proteome</keyword>
<sequence>MNKNKTVMYKIRTFTAILIALVTLPLLFACKKNEQDKTYKDVNRIGIAGDPLEYATADSLLFSFAVYPAGTSEAPVSVIATIMGGVSSSDREFQLEIDPAKTTAMPAEYALPPSFIVKAGSATARIPVVLKRSTRIQSSSVKLALRVAANANFEAAPKSTFSLVWTDELTKPANWDGSGAVGFYFGKYSKVKHRLIVDATEYKNLAVLSGLYNQLFYIASRALEDLTAYNAAHPGEPLKSEGGIAIGICSSCE</sequence>
<accession>A0A4R6SRI7</accession>
<evidence type="ECO:0000313" key="2">
    <source>
        <dbReference type="Proteomes" id="UP000295620"/>
    </source>
</evidence>
<organism evidence="1 2">
    <name type="scientific">Pedobacter metabolipauper</name>
    <dbReference type="NCBI Taxonomy" id="425513"/>
    <lineage>
        <taxon>Bacteria</taxon>
        <taxon>Pseudomonadati</taxon>
        <taxon>Bacteroidota</taxon>
        <taxon>Sphingobacteriia</taxon>
        <taxon>Sphingobacteriales</taxon>
        <taxon>Sphingobacteriaceae</taxon>
        <taxon>Pedobacter</taxon>
    </lineage>
</organism>
<dbReference type="OrthoDB" id="1092914at2"/>
<dbReference type="AlphaFoldDB" id="A0A4R6SRI7"/>
<protein>
    <submittedName>
        <fullName evidence="1">Uncharacterized protein DUF4843</fullName>
    </submittedName>
</protein>
<dbReference type="RefSeq" id="WP_133578180.1">
    <property type="nucleotide sequence ID" value="NZ_SNYC01000009.1"/>
</dbReference>
<comment type="caution">
    <text evidence="1">The sequence shown here is derived from an EMBL/GenBank/DDBJ whole genome shotgun (WGS) entry which is preliminary data.</text>
</comment>